<feature type="region of interest" description="Disordered" evidence="1">
    <location>
        <begin position="1"/>
        <end position="84"/>
    </location>
</feature>
<dbReference type="Proteomes" id="UP000299084">
    <property type="component" value="Unassembled WGS sequence"/>
</dbReference>
<name>A0A5N4D6M9_CAMDR</name>
<organism evidence="2 3">
    <name type="scientific">Camelus dromedarius</name>
    <name type="common">Dromedary</name>
    <name type="synonym">Arabian camel</name>
    <dbReference type="NCBI Taxonomy" id="9838"/>
    <lineage>
        <taxon>Eukaryota</taxon>
        <taxon>Metazoa</taxon>
        <taxon>Chordata</taxon>
        <taxon>Craniata</taxon>
        <taxon>Vertebrata</taxon>
        <taxon>Euteleostomi</taxon>
        <taxon>Mammalia</taxon>
        <taxon>Eutheria</taxon>
        <taxon>Laurasiatheria</taxon>
        <taxon>Artiodactyla</taxon>
        <taxon>Tylopoda</taxon>
        <taxon>Camelidae</taxon>
        <taxon>Camelus</taxon>
    </lineage>
</organism>
<comment type="caution">
    <text evidence="2">The sequence shown here is derived from an EMBL/GenBank/DDBJ whole genome shotgun (WGS) entry which is preliminary data.</text>
</comment>
<evidence type="ECO:0000313" key="2">
    <source>
        <dbReference type="EMBL" id="KAB1266725.1"/>
    </source>
</evidence>
<feature type="region of interest" description="Disordered" evidence="1">
    <location>
        <begin position="626"/>
        <end position="646"/>
    </location>
</feature>
<reference evidence="2 3" key="1">
    <citation type="journal article" date="2019" name="Mol. Ecol. Resour.">
        <title>Improving Illumina assemblies with Hi-C and long reads: an example with the North African dromedary.</title>
        <authorList>
            <person name="Elbers J.P."/>
            <person name="Rogers M.F."/>
            <person name="Perelman P.L."/>
            <person name="Proskuryakova A.A."/>
            <person name="Serdyukova N.A."/>
            <person name="Johnson W.E."/>
            <person name="Horin P."/>
            <person name="Corander J."/>
            <person name="Murphy D."/>
            <person name="Burger P.A."/>
        </authorList>
    </citation>
    <scope>NUCLEOTIDE SEQUENCE [LARGE SCALE GENOMIC DNA]</scope>
    <source>
        <strain evidence="2">Drom800</strain>
        <tissue evidence="2">Blood</tissue>
    </source>
</reference>
<accession>A0A5N4D6M9</accession>
<proteinExistence type="predicted"/>
<feature type="region of interest" description="Disordered" evidence="1">
    <location>
        <begin position="702"/>
        <end position="756"/>
    </location>
</feature>
<sequence length="756" mass="81413">MRTRRRERRGGRRRRKGGGSRRRRRGRRKGRGRKESGPVRARRERTRDRESERESERARANHRRAEGQPPRRGLGPEKPARFAHGVHVGPSLSAYVSTNNHGAHQAPTLAWQAAAPQISDLGGSWSLGARVQDPGLEAPCPSPKMPATLSPSKELGPHHCGDLKEGGEKEINEAVSEVPLQRRGCDTGPLSPREPGLLVLNPLTEAEKYLPKGKTGQDPLRRDPYLSPLGVSSSRPWAFSAHLRSSGRSFTAGPERALRLGHKNRHFIFSSRSLSLEEEAGEEGMKKGRGVGIVPRVGGEFLRVADTQGAGGRVNPASPLPVPATPPSGWGDPASPRRYGASPGGRLDSAEIENRRHSWRIEASGTEAQFGDTLLPRRGRLLPTRRTPPAWAAAVAWGCTAGRRAAAARRAALCAGPGPGPGTGAAGRAPSPGLSEPPRRAELRAAHRAHLAAPQLLAPLRFGPKHHARLPEPVKGGGAACPRRGWLDWLWAELGEQTPQGGYGAPEIPLLNSQALGVGEKVWEQQDLGFWGPGRLPYCSGDPNCWAARGPRARRGVLHPGSLREGRSGWIDQPEGHLNLSCPLAAQTLGSGIWRSYRPRTAVQVMGGERAFGLEDVLLPGPARHLFTNASPNPSSLSSTRRERKTRGLGHMHPLGLAQLHKASLSWGATPFRSPRHREAGAGAVARGLGLPASYKARRLAPAAKEGAGERSTQAGEAAKPFKDPDYFPLNEKQQQQQQLLPSRAPAPLSLRGPAL</sequence>
<gene>
    <name evidence="2" type="ORF">Cadr_000018108</name>
</gene>
<feature type="compositionally biased region" description="Basic residues" evidence="1">
    <location>
        <begin position="1"/>
        <end position="32"/>
    </location>
</feature>
<dbReference type="AlphaFoldDB" id="A0A5N4D6M9"/>
<evidence type="ECO:0000256" key="1">
    <source>
        <dbReference type="SAM" id="MobiDB-lite"/>
    </source>
</evidence>
<keyword evidence="3" id="KW-1185">Reference proteome</keyword>
<dbReference type="EMBL" id="JWIN03000015">
    <property type="protein sequence ID" value="KAB1266725.1"/>
    <property type="molecule type" value="Genomic_DNA"/>
</dbReference>
<feature type="region of interest" description="Disordered" evidence="1">
    <location>
        <begin position="309"/>
        <end position="348"/>
    </location>
</feature>
<feature type="region of interest" description="Disordered" evidence="1">
    <location>
        <begin position="418"/>
        <end position="437"/>
    </location>
</feature>
<feature type="compositionally biased region" description="Basic and acidic residues" evidence="1">
    <location>
        <begin position="45"/>
        <end position="66"/>
    </location>
</feature>
<feature type="compositionally biased region" description="Polar residues" evidence="1">
    <location>
        <begin position="628"/>
        <end position="639"/>
    </location>
</feature>
<protein>
    <submittedName>
        <fullName evidence="2">Uncharacterized protein</fullName>
    </submittedName>
</protein>
<feature type="compositionally biased region" description="Low complexity" evidence="1">
    <location>
        <begin position="734"/>
        <end position="756"/>
    </location>
</feature>
<evidence type="ECO:0000313" key="3">
    <source>
        <dbReference type="Proteomes" id="UP000299084"/>
    </source>
</evidence>